<evidence type="ECO:0000313" key="3">
    <source>
        <dbReference type="EMBL" id="SDH80985.1"/>
    </source>
</evidence>
<dbReference type="RefSeq" id="WP_093278101.1">
    <property type="nucleotide sequence ID" value="NZ_FNDD01000030.1"/>
</dbReference>
<accession>A0A1G8FFW4</accession>
<keyword evidence="2" id="KW-0812">Transmembrane</keyword>
<evidence type="ECO:0000256" key="2">
    <source>
        <dbReference type="SAM" id="Phobius"/>
    </source>
</evidence>
<feature type="transmembrane region" description="Helical" evidence="2">
    <location>
        <begin position="12"/>
        <end position="32"/>
    </location>
</feature>
<sequence length="243" mass="27004">MTNTKSVNQFRLILMVIVLIAVAAVASMRSGLLDNFSYFKPKVQTAKDVYRTAPPKEISIPEEMNEVANAVYASNGKFAKLASLRKETSLKGDILEHASRAGITVNFDEEVKDTNVIAVNNRSPQQRSPEQVRTLPQFPRPDFSKTVDEDDLNENVTVSRNIVIKNAPVAVSLPEPTSRLSEVTFGYRFSLDSNQIVVLKIGDSYWNTNDEHEFDDLKIDSIGNESVCVVDTLGESKCLGYRG</sequence>
<dbReference type="Proteomes" id="UP000198854">
    <property type="component" value="Unassembled WGS sequence"/>
</dbReference>
<proteinExistence type="predicted"/>
<organism evidence="3 4">
    <name type="scientific">Vibrio xiamenensis</name>
    <dbReference type="NCBI Taxonomy" id="861298"/>
    <lineage>
        <taxon>Bacteria</taxon>
        <taxon>Pseudomonadati</taxon>
        <taxon>Pseudomonadota</taxon>
        <taxon>Gammaproteobacteria</taxon>
        <taxon>Vibrionales</taxon>
        <taxon>Vibrionaceae</taxon>
        <taxon>Vibrio</taxon>
    </lineage>
</organism>
<name>A0A1G8FFW4_9VIBR</name>
<keyword evidence="4" id="KW-1185">Reference proteome</keyword>
<reference evidence="3 4" key="1">
    <citation type="submission" date="2016-10" db="EMBL/GenBank/DDBJ databases">
        <authorList>
            <person name="de Groot N.N."/>
        </authorList>
    </citation>
    <scope>NUCLEOTIDE SEQUENCE [LARGE SCALE GENOMIC DNA]</scope>
    <source>
        <strain evidence="3 4">CGMCC 1.10228</strain>
    </source>
</reference>
<protein>
    <submittedName>
        <fullName evidence="3">Uncharacterized protein</fullName>
    </submittedName>
</protein>
<dbReference type="AlphaFoldDB" id="A0A1G8FFW4"/>
<evidence type="ECO:0000313" key="4">
    <source>
        <dbReference type="Proteomes" id="UP000198854"/>
    </source>
</evidence>
<dbReference type="STRING" id="861298.SAMN04488136_13041"/>
<keyword evidence="2" id="KW-0472">Membrane</keyword>
<feature type="region of interest" description="Disordered" evidence="1">
    <location>
        <begin position="123"/>
        <end position="148"/>
    </location>
</feature>
<dbReference type="EMBL" id="FNDD01000030">
    <property type="protein sequence ID" value="SDH80985.1"/>
    <property type="molecule type" value="Genomic_DNA"/>
</dbReference>
<keyword evidence="2" id="KW-1133">Transmembrane helix</keyword>
<gene>
    <name evidence="3" type="ORF">SAMN04488136_13041</name>
</gene>
<evidence type="ECO:0000256" key="1">
    <source>
        <dbReference type="SAM" id="MobiDB-lite"/>
    </source>
</evidence>